<protein>
    <submittedName>
        <fullName evidence="1">Uncharacterized protein</fullName>
    </submittedName>
</protein>
<accession>A0A382R8Y9</accession>
<sequence length="107" mass="11994">MTNPNYHQWPAEIKDEYDKTAKKIEKYGHTIKGIKDVRHFAYTLGASFSTGAEFLSFFPLGGEGLPTIGGIMNRIIRLVQDGNLTLNSQILNNESVYYLPIGMVLLT</sequence>
<name>A0A382R8Y9_9ZZZZ</name>
<dbReference type="AlphaFoldDB" id="A0A382R8Y9"/>
<dbReference type="EMBL" id="UINC01119638">
    <property type="protein sequence ID" value="SVC93607.1"/>
    <property type="molecule type" value="Genomic_DNA"/>
</dbReference>
<gene>
    <name evidence="1" type="ORF">METZ01_LOCUS346461</name>
</gene>
<organism evidence="1">
    <name type="scientific">marine metagenome</name>
    <dbReference type="NCBI Taxonomy" id="408172"/>
    <lineage>
        <taxon>unclassified sequences</taxon>
        <taxon>metagenomes</taxon>
        <taxon>ecological metagenomes</taxon>
    </lineage>
</organism>
<evidence type="ECO:0000313" key="1">
    <source>
        <dbReference type="EMBL" id="SVC93607.1"/>
    </source>
</evidence>
<feature type="non-terminal residue" evidence="1">
    <location>
        <position position="107"/>
    </location>
</feature>
<proteinExistence type="predicted"/>
<reference evidence="1" key="1">
    <citation type="submission" date="2018-05" db="EMBL/GenBank/DDBJ databases">
        <authorList>
            <person name="Lanie J.A."/>
            <person name="Ng W.-L."/>
            <person name="Kazmierczak K.M."/>
            <person name="Andrzejewski T.M."/>
            <person name="Davidsen T.M."/>
            <person name="Wayne K.J."/>
            <person name="Tettelin H."/>
            <person name="Glass J.I."/>
            <person name="Rusch D."/>
            <person name="Podicherti R."/>
            <person name="Tsui H.-C.T."/>
            <person name="Winkler M.E."/>
        </authorList>
    </citation>
    <scope>NUCLEOTIDE SEQUENCE</scope>
</reference>